<comment type="caution">
    <text evidence="2">The sequence shown here is derived from an EMBL/GenBank/DDBJ whole genome shotgun (WGS) entry which is preliminary data.</text>
</comment>
<dbReference type="EMBL" id="JAAOAN010000574">
    <property type="protein sequence ID" value="KAF5703325.1"/>
    <property type="molecule type" value="Genomic_DNA"/>
</dbReference>
<organism evidence="2 3">
    <name type="scientific">Fusarium mundagurra</name>
    <dbReference type="NCBI Taxonomy" id="1567541"/>
    <lineage>
        <taxon>Eukaryota</taxon>
        <taxon>Fungi</taxon>
        <taxon>Dikarya</taxon>
        <taxon>Ascomycota</taxon>
        <taxon>Pezizomycotina</taxon>
        <taxon>Sordariomycetes</taxon>
        <taxon>Hypocreomycetidae</taxon>
        <taxon>Hypocreales</taxon>
        <taxon>Nectriaceae</taxon>
        <taxon>Fusarium</taxon>
        <taxon>Fusarium fujikuroi species complex</taxon>
    </lineage>
</organism>
<proteinExistence type="predicted"/>
<dbReference type="Proteomes" id="UP000544331">
    <property type="component" value="Unassembled WGS sequence"/>
</dbReference>
<feature type="region of interest" description="Disordered" evidence="1">
    <location>
        <begin position="1"/>
        <end position="27"/>
    </location>
</feature>
<dbReference type="OrthoDB" id="5106901at2759"/>
<dbReference type="AlphaFoldDB" id="A0A8H5XZU1"/>
<feature type="region of interest" description="Disordered" evidence="1">
    <location>
        <begin position="145"/>
        <end position="164"/>
    </location>
</feature>
<keyword evidence="3" id="KW-1185">Reference proteome</keyword>
<feature type="compositionally biased region" description="Basic and acidic residues" evidence="1">
    <location>
        <begin position="1"/>
        <end position="11"/>
    </location>
</feature>
<evidence type="ECO:0000256" key="1">
    <source>
        <dbReference type="SAM" id="MobiDB-lite"/>
    </source>
</evidence>
<evidence type="ECO:0000313" key="3">
    <source>
        <dbReference type="Proteomes" id="UP000544331"/>
    </source>
</evidence>
<sequence length="303" mass="32887">MSEKPASDSKHQSPSQATAVEDIHGSVPYWPVNGRSYTYEPNSGGAKTMLEGFVKDANFLPPVGDGRRFVEDHWVKGPKKRPSTSLSASTPFPTRSAWTLSKVRQEGPLSLIGIRNRDTISKDNTGGYEARMNDLLATSGKKVTGIKHPRDTIPKDNTGTDEAPMDDFLATSGKKVMGIKHQASPWIQALAGPGFKQKDDGVLEVSQSSNRRPGFLATNNGDSCIDDSDGEDGMLNNTSLLLVGEDYQNQGEYNGFAIPNMDGDRGTDQAVKVNNVAKEEHSITDFSSPGIDKERPRKGSYIV</sequence>
<reference evidence="2 3" key="1">
    <citation type="submission" date="2020-05" db="EMBL/GenBank/DDBJ databases">
        <title>Identification and distribution of gene clusters putatively required for synthesis of sphingolipid metabolism inhibitors in phylogenetically diverse species of the filamentous fungus Fusarium.</title>
        <authorList>
            <person name="Kim H.-S."/>
            <person name="Busman M."/>
            <person name="Brown D.W."/>
            <person name="Divon H."/>
            <person name="Uhlig S."/>
            <person name="Proctor R.H."/>
        </authorList>
    </citation>
    <scope>NUCLEOTIDE SEQUENCE [LARGE SCALE GENOMIC DNA]</scope>
    <source>
        <strain evidence="2 3">NRRL 66235</strain>
    </source>
</reference>
<feature type="region of interest" description="Disordered" evidence="1">
    <location>
        <begin position="281"/>
        <end position="303"/>
    </location>
</feature>
<evidence type="ECO:0000313" key="2">
    <source>
        <dbReference type="EMBL" id="KAF5703325.1"/>
    </source>
</evidence>
<accession>A0A8H5XZU1</accession>
<gene>
    <name evidence="2" type="ORF">FMUND_13024</name>
</gene>
<protein>
    <submittedName>
        <fullName evidence="2">Uncharacterized protein</fullName>
    </submittedName>
</protein>
<name>A0A8H5XZU1_9HYPO</name>